<feature type="compositionally biased region" description="Basic and acidic residues" evidence="1">
    <location>
        <begin position="199"/>
        <end position="209"/>
    </location>
</feature>
<evidence type="ECO:0000256" key="1">
    <source>
        <dbReference type="SAM" id="MobiDB-lite"/>
    </source>
</evidence>
<organism evidence="2 3">
    <name type="scientific">Candidatus Magnetobacterium casense</name>
    <dbReference type="NCBI Taxonomy" id="1455061"/>
    <lineage>
        <taxon>Bacteria</taxon>
        <taxon>Pseudomonadati</taxon>
        <taxon>Nitrospirota</taxon>
        <taxon>Thermodesulfovibrionia</taxon>
        <taxon>Thermodesulfovibrionales</taxon>
        <taxon>Candidatus Magnetobacteriaceae</taxon>
        <taxon>Candidatus Magnetobacterium</taxon>
    </lineage>
</organism>
<accession>A0ABS6S4X4</accession>
<comment type="caution">
    <text evidence="2">The sequence shown here is derived from an EMBL/GenBank/DDBJ whole genome shotgun (WGS) entry which is preliminary data.</text>
</comment>
<dbReference type="EMBL" id="JABXWD010000615">
    <property type="protein sequence ID" value="MBV6343478.1"/>
    <property type="molecule type" value="Genomic_DNA"/>
</dbReference>
<feature type="non-terminal residue" evidence="2">
    <location>
        <position position="209"/>
    </location>
</feature>
<evidence type="ECO:0008006" key="4">
    <source>
        <dbReference type="Google" id="ProtNLM"/>
    </source>
</evidence>
<sequence length="209" mass="24217">METVEEWIHSARGRGWSITGQVEKAPTTGTLHYQLMLKTPQMRFSAIKGAFPTAHIEIAKRPIALSQYVVKEATRVADLPSQDEKYPTAAKFWILVYKYYEVDDTSGWDQSCEHAVRFYDTDKQRDIESDPLWFLDQVAANLIRSGYVIDHLITNPAIRSFWKKFHAEILYRARELDRQTDRQKERLEEETQQDAPSDSGREDCADSEA</sequence>
<reference evidence="2 3" key="1">
    <citation type="journal article" date="2020" name="J Geophys Res Biogeosci">
        <title>Magnetotaxis as an Adaptation to Enable Bacterial Shuttling of Microbial Sulfur and Sulfur Cycling Across Aquatic Oxic#Anoxic Interfaces.</title>
        <authorList>
            <person name="Li J."/>
            <person name="Liu P."/>
            <person name="Wang J."/>
            <person name="Roberts A.P."/>
            <person name="Pan Y."/>
        </authorList>
    </citation>
    <scope>NUCLEOTIDE SEQUENCE [LARGE SCALE GENOMIC DNA]</scope>
    <source>
        <strain evidence="2 3">MYR-1_YQ</strain>
    </source>
</reference>
<gene>
    <name evidence="2" type="ORF">HWQ67_18045</name>
</gene>
<protein>
    <recommendedName>
        <fullName evidence="4">Replication protein</fullName>
    </recommendedName>
</protein>
<feature type="compositionally biased region" description="Basic and acidic residues" evidence="1">
    <location>
        <begin position="179"/>
        <end position="189"/>
    </location>
</feature>
<keyword evidence="3" id="KW-1185">Reference proteome</keyword>
<proteinExistence type="predicted"/>
<dbReference type="RefSeq" id="WP_218254095.1">
    <property type="nucleotide sequence ID" value="NZ_JABXWD010000615.1"/>
</dbReference>
<name>A0ABS6S4X4_9BACT</name>
<dbReference type="Proteomes" id="UP001196980">
    <property type="component" value="Unassembled WGS sequence"/>
</dbReference>
<evidence type="ECO:0000313" key="3">
    <source>
        <dbReference type="Proteomes" id="UP001196980"/>
    </source>
</evidence>
<evidence type="ECO:0000313" key="2">
    <source>
        <dbReference type="EMBL" id="MBV6343478.1"/>
    </source>
</evidence>
<feature type="region of interest" description="Disordered" evidence="1">
    <location>
        <begin position="179"/>
        <end position="209"/>
    </location>
</feature>